<dbReference type="GO" id="GO:0005743">
    <property type="term" value="C:mitochondrial inner membrane"/>
    <property type="evidence" value="ECO:0000266"/>
    <property type="project" value="RGD"/>
</dbReference>
<reference evidence="8" key="1">
    <citation type="submission" date="2024-01" db="EMBL/GenBank/DDBJ databases">
        <title>GRCr8: a new rat reference genome assembly contstructed from accurate long reads and long range scaffolding.</title>
        <authorList>
            <person name="Doris P.A."/>
            <person name="Kalbfleisch T."/>
            <person name="Li K."/>
            <person name="Howe K."/>
            <person name="Wood J."/>
        </authorList>
    </citation>
    <scope>NUCLEOTIDE SEQUENCE [LARGE SCALE GENOMIC DNA]</scope>
    <source>
        <strain evidence="8">Brown Norway</strain>
    </source>
</reference>
<dbReference type="GO" id="GO:0097228">
    <property type="term" value="C:sperm principal piece"/>
    <property type="evidence" value="ECO:0000266"/>
    <property type="project" value="RGD"/>
</dbReference>
<dbReference type="GO" id="GO:0032217">
    <property type="term" value="F:riboflavin transmembrane transporter activity"/>
    <property type="evidence" value="ECO:0000266"/>
    <property type="project" value="RGD"/>
</dbReference>
<dbReference type="HOGENOM" id="CLU_001265_33_3_1"/>
<dbReference type="InterPro" id="IPR036259">
    <property type="entry name" value="MFS_trans_sf"/>
</dbReference>
<dbReference type="UCSC" id="RGD:1306470">
    <property type="organism name" value="rat"/>
</dbReference>
<dbReference type="RefSeq" id="XP_038937559.1">
    <property type="nucleotide sequence ID" value="XM_039081631.2"/>
</dbReference>
<dbReference type="SUPFAM" id="SSF103473">
    <property type="entry name" value="MFS general substrate transporter"/>
    <property type="match status" value="1"/>
</dbReference>
<dbReference type="Ensembl" id="ENSRNOT00000055928.6">
    <property type="protein sequence ID" value="ENSRNOP00000052779.5"/>
    <property type="gene ID" value="ENSRNOG00000042259.5"/>
</dbReference>
<dbReference type="AlphaFoldDB" id="E9PU08"/>
<evidence type="ECO:0000256" key="1">
    <source>
        <dbReference type="ARBA" id="ARBA00004141"/>
    </source>
</evidence>
<dbReference type="InParanoid" id="E9PU08"/>
<dbReference type="GO" id="GO:0048240">
    <property type="term" value="P:sperm capacitation"/>
    <property type="evidence" value="ECO:0000266"/>
    <property type="project" value="RGD"/>
</dbReference>
<evidence type="ECO:0000256" key="5">
    <source>
        <dbReference type="SAM" id="MobiDB-lite"/>
    </source>
</evidence>
<dbReference type="KEGG" id="rno:316061"/>
<accession>E9PU08</accession>
<feature type="transmembrane region" description="Helical" evidence="6">
    <location>
        <begin position="64"/>
        <end position="84"/>
    </location>
</feature>
<dbReference type="AGR" id="RGD:1306470"/>
<feature type="transmembrane region" description="Helical" evidence="6">
    <location>
        <begin position="297"/>
        <end position="316"/>
    </location>
</feature>
<reference evidence="8" key="3">
    <citation type="submission" date="2025-09" db="UniProtKB">
        <authorList>
            <consortium name="Ensembl"/>
        </authorList>
    </citation>
    <scope>IDENTIFICATION</scope>
    <source>
        <strain evidence="8">Brown Norway</strain>
    </source>
</reference>
<sequence length="630" mass="71023">MTEEQNSNTEFGSQDSRDSHRHELSYPSQNWSLEMLLRRLKALDDRRDDKFASVLGAIGEFGTFQWRLVALTFIPSILSTFFLLSHHFLLTAQRPYCNTSWILQVGPNLTEDEQLNLTVPRAPNGSFLTCLMYIPVPWDLDSIVHFGLNYTETCKHGWIYPFAHTRSLTNEFDLVCGNEPHEENGQTVFLSGILTGSLLFGFLSDKLGRYPIILLSLLGILIFGFGTAFVNSFYQYLFFRFFVAQASVGYAICSVSLVMEWLVGEHRAQAIILQHCFFTIGVILLTGFAYKINHWRLLFLLGGVPMFPLICNIWVLQESPRWLMVKGKVEEAKKVLCYAAEVNKKTIPLNLLNELQLPGKKAKASILDFYTNQHLFKVVLAMGCVWFTVSYVSLTLSLKMKDFGLDIYFIQVVPCITAVPARLCCILLLEYFGRKWSLNLTLSLVTFTCLSLLFVPEELKSTTILMLVLGEFSMAGTVSIFFIYTAELLPTILRSTGLGMVSIAWTAGAISSLAIFKQTKTQLPIFFCCLCCILALCFSSLVPETGNQPLRDSIEYCSRDSLEHKDKSKDSSKVLMAEESMCDVAADSVLTKNTMFNAMTLKSETDSFLNMALEVPNRESPVQLPEDHPS</sequence>
<dbReference type="RefSeq" id="XP_038937561.1">
    <property type="nucleotide sequence ID" value="XM_039081633.2"/>
</dbReference>
<evidence type="ECO:0000313" key="8">
    <source>
        <dbReference type="Ensembl" id="ENSRNOP00000052779.5"/>
    </source>
</evidence>
<feature type="transmembrane region" description="Helical" evidence="6">
    <location>
        <begin position="237"/>
        <end position="259"/>
    </location>
</feature>
<feature type="compositionally biased region" description="Polar residues" evidence="5">
    <location>
        <begin position="1"/>
        <end position="14"/>
    </location>
</feature>
<gene>
    <name evidence="10" type="primary">Slc22a14</name>
    <name evidence="8" type="synonym">AABR07071731.1</name>
</gene>
<evidence type="ECO:0000256" key="2">
    <source>
        <dbReference type="ARBA" id="ARBA00022692"/>
    </source>
</evidence>
<feature type="transmembrane region" description="Helical" evidence="6">
    <location>
        <begin position="523"/>
        <end position="542"/>
    </location>
</feature>
<evidence type="ECO:0000256" key="4">
    <source>
        <dbReference type="ARBA" id="ARBA00023136"/>
    </source>
</evidence>
<proteinExistence type="predicted"/>
<evidence type="ECO:0000259" key="7">
    <source>
        <dbReference type="PROSITE" id="PS50850"/>
    </source>
</evidence>
<evidence type="ECO:0000313" key="9">
    <source>
        <dbReference type="Proteomes" id="UP000002494"/>
    </source>
</evidence>
<dbReference type="InterPro" id="IPR020846">
    <property type="entry name" value="MFS_dom"/>
</dbReference>
<keyword evidence="3 6" id="KW-1133">Transmembrane helix</keyword>
<dbReference type="Proteomes" id="UP000002494">
    <property type="component" value="Chromosome 8"/>
</dbReference>
<dbReference type="RefSeq" id="NP_001101663.2">
    <property type="nucleotide sequence ID" value="NM_001108193.2"/>
</dbReference>
<keyword evidence="2 6" id="KW-0812">Transmembrane</keyword>
<feature type="transmembrane region" description="Helical" evidence="6">
    <location>
        <begin position="438"/>
        <end position="455"/>
    </location>
</feature>
<dbReference type="PROSITE" id="PS50850">
    <property type="entry name" value="MFS"/>
    <property type="match status" value="1"/>
</dbReference>
<evidence type="ECO:0000256" key="3">
    <source>
        <dbReference type="ARBA" id="ARBA00022989"/>
    </source>
</evidence>
<feature type="transmembrane region" description="Helical" evidence="6">
    <location>
        <begin position="408"/>
        <end position="432"/>
    </location>
</feature>
<feature type="region of interest" description="Disordered" evidence="5">
    <location>
        <begin position="1"/>
        <end position="23"/>
    </location>
</feature>
<name>E9PU08_RAT</name>
<dbReference type="RefSeq" id="XP_038937562.1">
    <property type="nucleotide sequence ID" value="XM_039081634.2"/>
</dbReference>
<dbReference type="RGD" id="15004581">
    <property type="gene designation" value="AABR07071731.1"/>
</dbReference>
<feature type="transmembrane region" description="Helical" evidence="6">
    <location>
        <begin position="464"/>
        <end position="484"/>
    </location>
</feature>
<feature type="transmembrane region" description="Helical" evidence="6">
    <location>
        <begin position="271"/>
        <end position="290"/>
    </location>
</feature>
<feature type="transmembrane region" description="Helical" evidence="6">
    <location>
        <begin position="496"/>
        <end position="516"/>
    </location>
</feature>
<dbReference type="FunCoup" id="E9PU08">
    <property type="interactions" value="1"/>
</dbReference>
<feature type="domain" description="Major facilitator superfamily (MFS) profile" evidence="7">
    <location>
        <begin position="125"/>
        <end position="546"/>
    </location>
</feature>
<dbReference type="VEuPathDB" id="HostDB:ENSRNOG00000042259"/>
<dbReference type="GeneTree" id="ENSGT00940000162395"/>
<feature type="transmembrane region" description="Helical" evidence="6">
    <location>
        <begin position="210"/>
        <end position="230"/>
    </location>
</feature>
<keyword evidence="4 6" id="KW-0472">Membrane</keyword>
<feature type="transmembrane region" description="Helical" evidence="6">
    <location>
        <begin position="187"/>
        <end position="204"/>
    </location>
</feature>
<dbReference type="GO" id="GO:0030317">
    <property type="term" value="P:flagellated sperm motility"/>
    <property type="evidence" value="ECO:0000266"/>
    <property type="project" value="RGD"/>
</dbReference>
<feature type="transmembrane region" description="Helical" evidence="6">
    <location>
        <begin position="375"/>
        <end position="396"/>
    </location>
</feature>
<organism evidence="8 9">
    <name type="scientific">Rattus norvegicus</name>
    <name type="common">Rat</name>
    <dbReference type="NCBI Taxonomy" id="10116"/>
    <lineage>
        <taxon>Eukaryota</taxon>
        <taxon>Metazoa</taxon>
        <taxon>Chordata</taxon>
        <taxon>Craniata</taxon>
        <taxon>Vertebrata</taxon>
        <taxon>Euteleostomi</taxon>
        <taxon>Mammalia</taxon>
        <taxon>Eutheria</taxon>
        <taxon>Euarchontoglires</taxon>
        <taxon>Glires</taxon>
        <taxon>Rodentia</taxon>
        <taxon>Myomorpha</taxon>
        <taxon>Muroidea</taxon>
        <taxon>Muridae</taxon>
        <taxon>Murinae</taxon>
        <taxon>Rattus</taxon>
    </lineage>
</organism>
<dbReference type="GeneID" id="316061"/>
<dbReference type="CTD" id="9389"/>
<dbReference type="InterPro" id="IPR011701">
    <property type="entry name" value="MFS"/>
</dbReference>
<dbReference type="RGD" id="1306470">
    <property type="gene designation" value="Slc22a14"/>
</dbReference>
<dbReference type="Pfam" id="PF07690">
    <property type="entry name" value="MFS_1"/>
    <property type="match status" value="1"/>
</dbReference>
<reference evidence="8" key="2">
    <citation type="submission" date="2025-08" db="UniProtKB">
        <authorList>
            <consortium name="Ensembl"/>
        </authorList>
    </citation>
    <scope>IDENTIFICATION</scope>
    <source>
        <strain evidence="8">Brown Norway</strain>
    </source>
</reference>
<dbReference type="Gene3D" id="1.20.1250.20">
    <property type="entry name" value="MFS general substrate transporter like domains"/>
    <property type="match status" value="1"/>
</dbReference>
<protein>
    <submittedName>
        <fullName evidence="8">Solute carrier family 22, member 14</fullName>
    </submittedName>
</protein>
<dbReference type="RefSeq" id="XP_038937563.1">
    <property type="nucleotide sequence ID" value="XM_039081635.2"/>
</dbReference>
<comment type="subcellular location">
    <subcellularLocation>
        <location evidence="1">Membrane</location>
        <topology evidence="1">Multi-pass membrane protein</topology>
    </subcellularLocation>
</comment>
<dbReference type="STRING" id="10116.ENSRNOP00000052779"/>
<dbReference type="OrthoDB" id="5296287at2759"/>
<dbReference type="PANTHER" id="PTHR24064">
    <property type="entry name" value="SOLUTE CARRIER FAMILY 22 MEMBER"/>
    <property type="match status" value="1"/>
</dbReference>
<dbReference type="OMA" id="EHCFFSV"/>
<keyword evidence="9" id="KW-1185">Reference proteome</keyword>
<dbReference type="Bgee" id="ENSRNOG00000042259">
    <property type="expression patterns" value="Expressed in testis and 1 other cell type or tissue"/>
</dbReference>
<evidence type="ECO:0000313" key="10">
    <source>
        <dbReference type="RGD" id="1306470"/>
    </source>
</evidence>
<evidence type="ECO:0000256" key="6">
    <source>
        <dbReference type="SAM" id="Phobius"/>
    </source>
</evidence>